<gene>
    <name evidence="3" type="ORF">PAN31108_00357</name>
</gene>
<feature type="region of interest" description="Disordered" evidence="2">
    <location>
        <begin position="848"/>
        <end position="867"/>
    </location>
</feature>
<feature type="coiled-coil region" evidence="1">
    <location>
        <begin position="339"/>
        <end position="366"/>
    </location>
</feature>
<evidence type="ECO:0000256" key="1">
    <source>
        <dbReference type="SAM" id="Coils"/>
    </source>
</evidence>
<evidence type="ECO:0000313" key="4">
    <source>
        <dbReference type="Proteomes" id="UP000406256"/>
    </source>
</evidence>
<evidence type="ECO:0000313" key="3">
    <source>
        <dbReference type="EMBL" id="VVD65937.1"/>
    </source>
</evidence>
<feature type="compositionally biased region" description="Low complexity" evidence="2">
    <location>
        <begin position="18"/>
        <end position="35"/>
    </location>
</feature>
<feature type="compositionally biased region" description="Polar residues" evidence="2">
    <location>
        <begin position="1"/>
        <end position="15"/>
    </location>
</feature>
<dbReference type="EMBL" id="CABPSB010000001">
    <property type="protein sequence ID" value="VVD65937.1"/>
    <property type="molecule type" value="Genomic_DNA"/>
</dbReference>
<feature type="region of interest" description="Disordered" evidence="2">
    <location>
        <begin position="904"/>
        <end position="924"/>
    </location>
</feature>
<keyword evidence="1" id="KW-0175">Coiled coil</keyword>
<feature type="region of interest" description="Disordered" evidence="2">
    <location>
        <begin position="84"/>
        <end position="105"/>
    </location>
</feature>
<feature type="coiled-coil region" evidence="1">
    <location>
        <begin position="193"/>
        <end position="220"/>
    </location>
</feature>
<protein>
    <submittedName>
        <fullName evidence="3">Uncharacterized protein</fullName>
    </submittedName>
</protein>
<reference evidence="3 4" key="1">
    <citation type="submission" date="2019-08" db="EMBL/GenBank/DDBJ databases">
        <authorList>
            <person name="Peeters C."/>
        </authorList>
    </citation>
    <scope>NUCLEOTIDE SEQUENCE [LARGE SCALE GENOMIC DNA]</scope>
    <source>
        <strain evidence="3 4">LMG 31108</strain>
    </source>
</reference>
<feature type="region of interest" description="Disordered" evidence="2">
    <location>
        <begin position="1"/>
        <end position="35"/>
    </location>
</feature>
<accession>A0A5E4RRM8</accession>
<evidence type="ECO:0000256" key="2">
    <source>
        <dbReference type="SAM" id="MobiDB-lite"/>
    </source>
</evidence>
<proteinExistence type="predicted"/>
<dbReference type="Proteomes" id="UP000406256">
    <property type="component" value="Unassembled WGS sequence"/>
</dbReference>
<name>A0A5E4RRM8_9BURK</name>
<keyword evidence="4" id="KW-1185">Reference proteome</keyword>
<sequence length="1416" mass="151014">MLKRLPSQSTSTQPPRTGGPAVSGSGSPGAAQPVPRQFDAPVATLPARAPVACAAPSGDKSLLSRMQSKLFARAVVIQPGVTGTTLTRHRPTGPAATPAKLPGDPDLNPGALLSLAQHMHESLAKSEIEVWARPAPSPARQRLVRMFPFLSAGPTRNIARLNVQHVNDVGRPPSGASKPTAVEPHTGTVPASVKTLIERIDRLQGDLDTALARVKTAQQTLSAAMQAHEREVRLGTAPGTPQVVATEAAVAQARDALALANVHRDAAASALHRTLHGPEALMIASINFHEQETQAHTAFALDRIGDFSRQVDQCRQETPGKLDDIKTAMQAGGDAVRHLMALARQADAAREQAARAETEVDRLSRKIATLPADTSVAAPRGLREGADASPHARTLLDRLQTAQTSYERAMSIVARIEADHGDLDLAITQKMGELETLLASRSQVVRDAHQAERLAGQIDALRRDVPSLKKPTDKRPDNDDAIKTLNEHIAKIGAANTSRFSPETQARIAPLLQTMAARLRDQTSAPMPDHGIAEVVSNALHAALGGTVDDAAHDAAHDSARGERAVRALSAMAARPAAYWTRADGASGQTTNDVRELCRALSRLPRGADLIHCLSEDGDTAPDKETHTALRVFWAADDARAARHGDAADADVTAWLGKACDVAAAKLAARGGDTAVRHDDVALAAYHAVRNGYTSNAAGSAYALHNARIHKASEDWVMHANANASPQQRPQVPVWVKVWRKVSPLSEKTPFRAATIRTANHLGEHIGLSHPALTLDRAVRRKIETAEAQLVEAHAQPLAPEAKETVLVAKCIVAHLKQLETKGVHLSEVALGPHDLAAVKRRVLSAHKAATKADGAPGAPKHGAPMSGKAPMIALPEAFFALFDEHRSAYEAMATINQSLADIVPPKAPDAGDEDAGKANADVSDKRDSAILEKAALDYVRTGKLADKTGVEMLLSSYVEGFRSGHRIRLAGGGTLGGGLPKLPVAVSPAVVTPVFGAEASVSSEASLQIAMNTLSLEVSIGQVQTKAAETTIGAAVGGTIHGPVSAQGTVTARFATSRTLTQATVLREPRTPKNDDKTRNEMLDVIHSTLQWDTLKPRQGPAYANPLEAIFARHPTISIVELLENGRSDTTTVRAAATLPAIKRKTHGKATQTLGLEVSVAGEHDKARSHRMETGGGVQINAQGVNAQQRITAGAAVGFSPIANQTAKIKGSDASVLTQSLPLGVSVTRDMYWHMDRKEISAFQVDGKFDADLDRYHATARDMLAEISANRESWLRQAVSKMTPDETGEKNTPTNRMRAAAQLEAFESAVREIDKDNKLCHFQINYSLSPHIGPWVDNLRALAQQAEARGDHATANQARNDIDAVLQMPGAWHGSRLTVRKRVKDQHAFGVRTVIRMQTTRTAEGQQTLAQFPPA</sequence>
<organism evidence="3 4">
    <name type="scientific">Pandoraea anhela</name>
    <dbReference type="NCBI Taxonomy" id="2508295"/>
    <lineage>
        <taxon>Bacteria</taxon>
        <taxon>Pseudomonadati</taxon>
        <taxon>Pseudomonadota</taxon>
        <taxon>Betaproteobacteria</taxon>
        <taxon>Burkholderiales</taxon>
        <taxon>Burkholderiaceae</taxon>
        <taxon>Pandoraea</taxon>
    </lineage>
</organism>